<keyword evidence="3" id="KW-1185">Reference proteome</keyword>
<evidence type="ECO:0000313" key="2">
    <source>
        <dbReference type="EMBL" id="GLB34624.1"/>
    </source>
</evidence>
<dbReference type="Proteomes" id="UP001063166">
    <property type="component" value="Unassembled WGS sequence"/>
</dbReference>
<evidence type="ECO:0000313" key="3">
    <source>
        <dbReference type="Proteomes" id="UP001063166"/>
    </source>
</evidence>
<dbReference type="AlphaFoldDB" id="A0A9P3PFL5"/>
<feature type="compositionally biased region" description="Low complexity" evidence="1">
    <location>
        <begin position="205"/>
        <end position="214"/>
    </location>
</feature>
<sequence>MSVDSESYSDDRSLSLSLEIPHSSFVDSSLAPSPTGILSPSGSTSQTASTSSLASKAGVTFAPLPELAPRKRRSTAPLGMAARTALVRRRRGGDFPAAMAYQGGNPMWTDEEIEQQRQHAMAEGRRRHHQHHYVDEDEDEMEDPFLALGRLMKGAGKSIWRKVSHTHKDAGKRKEKDKYEKERVADGDGKKAGDENGSWVEVQAEAEAASPGSGAEERQVLATILQNGESAMDTRKDDDEEHFRTVGQTETLREDTKCTWITQAVDDVDADGGTPTRPEHHLRDETYGWK</sequence>
<dbReference type="OrthoDB" id="3265817at2759"/>
<feature type="region of interest" description="Disordered" evidence="1">
    <location>
        <begin position="267"/>
        <end position="290"/>
    </location>
</feature>
<feature type="region of interest" description="Disordered" evidence="1">
    <location>
        <begin position="162"/>
        <end position="217"/>
    </location>
</feature>
<evidence type="ECO:0000256" key="1">
    <source>
        <dbReference type="SAM" id="MobiDB-lite"/>
    </source>
</evidence>
<feature type="region of interest" description="Disordered" evidence="1">
    <location>
        <begin position="25"/>
        <end position="80"/>
    </location>
</feature>
<protein>
    <submittedName>
        <fullName evidence="2">Uncharacterized protein</fullName>
    </submittedName>
</protein>
<reference evidence="2" key="1">
    <citation type="submission" date="2022-07" db="EMBL/GenBank/DDBJ databases">
        <title>The genome of Lyophyllum shimeji provides insight into the initial evolution of ectomycorrhizal fungal genome.</title>
        <authorList>
            <person name="Kobayashi Y."/>
            <person name="Shibata T."/>
            <person name="Hirakawa H."/>
            <person name="Shigenobu S."/>
            <person name="Nishiyama T."/>
            <person name="Yamada A."/>
            <person name="Hasebe M."/>
            <person name="Kawaguchi M."/>
        </authorList>
    </citation>
    <scope>NUCLEOTIDE SEQUENCE</scope>
    <source>
        <strain evidence="2">AT787</strain>
    </source>
</reference>
<accession>A0A9P3PFL5</accession>
<name>A0A9P3PFL5_LYOSH</name>
<comment type="caution">
    <text evidence="2">The sequence shown here is derived from an EMBL/GenBank/DDBJ whole genome shotgun (WGS) entry which is preliminary data.</text>
</comment>
<gene>
    <name evidence="2" type="ORF">LshimejAT787_0201890</name>
</gene>
<dbReference type="EMBL" id="BRPK01000002">
    <property type="protein sequence ID" value="GLB34624.1"/>
    <property type="molecule type" value="Genomic_DNA"/>
</dbReference>
<feature type="compositionally biased region" description="Basic and acidic residues" evidence="1">
    <location>
        <begin position="277"/>
        <end position="290"/>
    </location>
</feature>
<feature type="compositionally biased region" description="Polar residues" evidence="1">
    <location>
        <begin position="25"/>
        <end position="38"/>
    </location>
</feature>
<feature type="compositionally biased region" description="Low complexity" evidence="1">
    <location>
        <begin position="39"/>
        <end position="57"/>
    </location>
</feature>
<feature type="compositionally biased region" description="Basic and acidic residues" evidence="1">
    <location>
        <begin position="166"/>
        <end position="194"/>
    </location>
</feature>
<proteinExistence type="predicted"/>
<organism evidence="2 3">
    <name type="scientific">Lyophyllum shimeji</name>
    <name type="common">Hon-shimeji</name>
    <name type="synonym">Tricholoma shimeji</name>
    <dbReference type="NCBI Taxonomy" id="47721"/>
    <lineage>
        <taxon>Eukaryota</taxon>
        <taxon>Fungi</taxon>
        <taxon>Dikarya</taxon>
        <taxon>Basidiomycota</taxon>
        <taxon>Agaricomycotina</taxon>
        <taxon>Agaricomycetes</taxon>
        <taxon>Agaricomycetidae</taxon>
        <taxon>Agaricales</taxon>
        <taxon>Tricholomatineae</taxon>
        <taxon>Lyophyllaceae</taxon>
        <taxon>Lyophyllum</taxon>
    </lineage>
</organism>